<dbReference type="RefSeq" id="WP_066415636.1">
    <property type="nucleotide sequence ID" value="NZ_CP018866.1"/>
</dbReference>
<organism evidence="3 4">
    <name type="scientific">Sutcliffiella cohnii</name>
    <dbReference type="NCBI Taxonomy" id="33932"/>
    <lineage>
        <taxon>Bacteria</taxon>
        <taxon>Bacillati</taxon>
        <taxon>Bacillota</taxon>
        <taxon>Bacilli</taxon>
        <taxon>Bacillales</taxon>
        <taxon>Bacillaceae</taxon>
        <taxon>Sutcliffiella</taxon>
    </lineage>
</organism>
<dbReference type="STRING" id="1314751.GCA_001591425_02103"/>
<dbReference type="Pfam" id="PF01882">
    <property type="entry name" value="DUF58"/>
    <property type="match status" value="1"/>
</dbReference>
<evidence type="ECO:0000256" key="1">
    <source>
        <dbReference type="SAM" id="Phobius"/>
    </source>
</evidence>
<gene>
    <name evidence="3" type="ORF">BC6307_24540</name>
</gene>
<dbReference type="AlphaFoldDB" id="A0A223KXZ2"/>
<proteinExistence type="predicted"/>
<name>A0A223KXZ2_9BACI</name>
<sequence>MKAYFRKFKRTSKLVAFLFLLVVTFMYAMFQGGFVSWFLFFSFLPFSIYGLLILFYPLNDFKVTRTLNQEQYRSGDRLIGTVTVTRKFPFPLGYLVMEEVLPSDLLFCVQTKKVKILLFPWFKKTITFQYALDRMPRGEHTLSTIRLKTGDFLGLLEKEKVFHLENHFLVYPHYVDLIYRKRESKFDQGSTTSNVKLVRDTSMTVGVREYQPGDRFSWIDWKATAKKNDIMTKEFEQQQSHDVLIYLDRSQASSFESAVSYTAALTKAILRFGSQVGLVSIGKDRSIFPLRGGEEQFAQIYFHLARVQPNSKISFAKTMEMEMGKAQPNVTFLFVTGKLTKGMVDSIGKLTYRQMNMQVYVTKDEGQRVSKEESVYIEQLQKRDVYVKVVKQGELKSLYSEVS</sequence>
<keyword evidence="1" id="KW-0472">Membrane</keyword>
<dbReference type="Proteomes" id="UP000215224">
    <property type="component" value="Chromosome"/>
</dbReference>
<feature type="transmembrane region" description="Helical" evidence="1">
    <location>
        <begin position="12"/>
        <end position="30"/>
    </location>
</feature>
<feature type="domain" description="DUF58" evidence="2">
    <location>
        <begin position="207"/>
        <end position="372"/>
    </location>
</feature>
<keyword evidence="1" id="KW-0812">Transmembrane</keyword>
<evidence type="ECO:0000259" key="2">
    <source>
        <dbReference type="Pfam" id="PF01882"/>
    </source>
</evidence>
<dbReference type="EMBL" id="CP018866">
    <property type="protein sequence ID" value="AST94178.1"/>
    <property type="molecule type" value="Genomic_DNA"/>
</dbReference>
<keyword evidence="4" id="KW-1185">Reference proteome</keyword>
<dbReference type="InterPro" id="IPR002881">
    <property type="entry name" value="DUF58"/>
</dbReference>
<keyword evidence="1" id="KW-1133">Transmembrane helix</keyword>
<dbReference type="KEGG" id="bcoh:BC6307_24540"/>
<feature type="transmembrane region" description="Helical" evidence="1">
    <location>
        <begin position="36"/>
        <end position="58"/>
    </location>
</feature>
<evidence type="ECO:0000313" key="3">
    <source>
        <dbReference type="EMBL" id="AST94178.1"/>
    </source>
</evidence>
<accession>A0A223KXZ2</accession>
<protein>
    <recommendedName>
        <fullName evidence="2">DUF58 domain-containing protein</fullName>
    </recommendedName>
</protein>
<dbReference type="PANTHER" id="PTHR34351">
    <property type="entry name" value="SLR1927 PROTEIN-RELATED"/>
    <property type="match status" value="1"/>
</dbReference>
<reference evidence="3 4" key="1">
    <citation type="submission" date="2016-12" db="EMBL/GenBank/DDBJ databases">
        <title>The whole genome sequencing and assembly of Bacillus cohnii DSM 6307T strain.</title>
        <authorList>
            <person name="Lee Y.-J."/>
            <person name="Yi H."/>
            <person name="Bahn Y.-S."/>
            <person name="Kim J.F."/>
            <person name="Lee D.-W."/>
        </authorList>
    </citation>
    <scope>NUCLEOTIDE SEQUENCE [LARGE SCALE GENOMIC DNA]</scope>
    <source>
        <strain evidence="3 4">DSM 6307</strain>
    </source>
</reference>
<dbReference type="PANTHER" id="PTHR34351:SF2">
    <property type="entry name" value="DUF58 DOMAIN-CONTAINING PROTEIN"/>
    <property type="match status" value="1"/>
</dbReference>
<evidence type="ECO:0000313" key="4">
    <source>
        <dbReference type="Proteomes" id="UP000215224"/>
    </source>
</evidence>